<feature type="transmembrane region" description="Helical" evidence="5">
    <location>
        <begin position="158"/>
        <end position="178"/>
    </location>
</feature>
<evidence type="ECO:0000256" key="5">
    <source>
        <dbReference type="SAM" id="Phobius"/>
    </source>
</evidence>
<feature type="transmembrane region" description="Helical" evidence="5">
    <location>
        <begin position="308"/>
        <end position="328"/>
    </location>
</feature>
<evidence type="ECO:0000256" key="3">
    <source>
        <dbReference type="ARBA" id="ARBA00022989"/>
    </source>
</evidence>
<name>A0ABQ1E0Z5_9FIRM</name>
<feature type="transmembrane region" description="Helical" evidence="5">
    <location>
        <begin position="334"/>
        <end position="354"/>
    </location>
</feature>
<reference evidence="6 7" key="1">
    <citation type="submission" date="2020-06" db="EMBL/GenBank/DDBJ databases">
        <title>Characterization of fructooligosaccharide metabolism and fructooligosaccharide-degrading enzymes in human commensal butyrate producers.</title>
        <authorList>
            <person name="Tanno H."/>
            <person name="Fujii T."/>
            <person name="Hirano K."/>
            <person name="Maeno S."/>
            <person name="Tonozuka T."/>
            <person name="Sakamoto M."/>
            <person name="Ohkuma M."/>
            <person name="Tochio T."/>
            <person name="Endo A."/>
        </authorList>
    </citation>
    <scope>NUCLEOTIDE SEQUENCE [LARGE SCALE GENOMIC DNA]</scope>
    <source>
        <strain evidence="6 7">JCM 31056</strain>
    </source>
</reference>
<keyword evidence="3 5" id="KW-1133">Transmembrane helix</keyword>
<sequence length="430" mass="46182">MPQNNKPGRRLLRRLYGSWYRVRRNISAFARWCLFAVIIGVVVGAVGAAFEHALEWATETRQEYSWTLYFLPLVGLFIAFWYSKMDMPLERGTNFILTSVRQDHPVRLRLAPSIFITSVLTHLCGGSAGREGAALQLGGAISGNIGHLMHLDDKDSRTITMCGMAACFSALFGTPLAASVFAMEVISVGVMYYAALFPSILASVIAHQVALQLGGGTTAFTLSGVPENTDVLLIVKLVAFGVVCAGLSALVCIIFHKIGHLFKHLLPNQYACIAVGGAVVVLVTLVLGTRDYNGAGMQVIERAIAGHAAYEAFFLKLVLTAITIGVGYKGGEIVPVLFIGATFGAAYGGFFGLAPSFAAGLGMTAVFCGVTNSPLTSILLAYELFGGQSLALFALVIAIAYMLSGYYGLYSEQKIIYSKLRPQFIDRKTK</sequence>
<dbReference type="RefSeq" id="WP_188885418.1">
    <property type="nucleotide sequence ID" value="NZ_BLYJ01000022.1"/>
</dbReference>
<dbReference type="PANTHER" id="PTHR43427">
    <property type="entry name" value="CHLORIDE CHANNEL PROTEIN CLC-E"/>
    <property type="match status" value="1"/>
</dbReference>
<feature type="transmembrane region" description="Helical" evidence="5">
    <location>
        <begin position="29"/>
        <end position="50"/>
    </location>
</feature>
<dbReference type="Pfam" id="PF00654">
    <property type="entry name" value="Voltage_CLC"/>
    <property type="match status" value="1"/>
</dbReference>
<dbReference type="Gene3D" id="1.10.3080.10">
    <property type="entry name" value="Clc chloride channel"/>
    <property type="match status" value="1"/>
</dbReference>
<dbReference type="PANTHER" id="PTHR43427:SF12">
    <property type="entry name" value="CHLORIDE TRANSPORTER"/>
    <property type="match status" value="1"/>
</dbReference>
<organism evidence="6 7">
    <name type="scientific">Butyricicoccus faecihominis</name>
    <dbReference type="NCBI Taxonomy" id="1712515"/>
    <lineage>
        <taxon>Bacteria</taxon>
        <taxon>Bacillati</taxon>
        <taxon>Bacillota</taxon>
        <taxon>Clostridia</taxon>
        <taxon>Eubacteriales</taxon>
        <taxon>Butyricicoccaceae</taxon>
        <taxon>Butyricicoccus</taxon>
    </lineage>
</organism>
<feature type="transmembrane region" description="Helical" evidence="5">
    <location>
        <begin position="388"/>
        <end position="409"/>
    </location>
</feature>
<feature type="transmembrane region" description="Helical" evidence="5">
    <location>
        <begin position="231"/>
        <end position="256"/>
    </location>
</feature>
<dbReference type="SUPFAM" id="SSF81340">
    <property type="entry name" value="Clc chloride channel"/>
    <property type="match status" value="1"/>
</dbReference>
<evidence type="ECO:0000256" key="2">
    <source>
        <dbReference type="ARBA" id="ARBA00022692"/>
    </source>
</evidence>
<evidence type="ECO:0000256" key="1">
    <source>
        <dbReference type="ARBA" id="ARBA00004141"/>
    </source>
</evidence>
<keyword evidence="2 5" id="KW-0812">Transmembrane</keyword>
<keyword evidence="4 5" id="KW-0472">Membrane</keyword>
<feature type="transmembrane region" description="Helical" evidence="5">
    <location>
        <begin position="361"/>
        <end position="382"/>
    </location>
</feature>
<evidence type="ECO:0000313" key="6">
    <source>
        <dbReference type="EMBL" id="GFO88631.1"/>
    </source>
</evidence>
<dbReference type="Proteomes" id="UP000620147">
    <property type="component" value="Unassembled WGS sequence"/>
</dbReference>
<dbReference type="InterPro" id="IPR001807">
    <property type="entry name" value="ClC"/>
</dbReference>
<dbReference type="InterPro" id="IPR050368">
    <property type="entry name" value="ClC-type_chloride_channel"/>
</dbReference>
<feature type="transmembrane region" description="Helical" evidence="5">
    <location>
        <begin position="66"/>
        <end position="83"/>
    </location>
</feature>
<protein>
    <submittedName>
        <fullName evidence="6">Voltage-gated chloride channel protein</fullName>
    </submittedName>
</protein>
<dbReference type="InterPro" id="IPR014743">
    <property type="entry name" value="Cl-channel_core"/>
</dbReference>
<proteinExistence type="predicted"/>
<dbReference type="EMBL" id="BLYJ01000022">
    <property type="protein sequence ID" value="GFO88631.1"/>
    <property type="molecule type" value="Genomic_DNA"/>
</dbReference>
<evidence type="ECO:0000256" key="4">
    <source>
        <dbReference type="ARBA" id="ARBA00023136"/>
    </source>
</evidence>
<comment type="caution">
    <text evidence="6">The sequence shown here is derived from an EMBL/GenBank/DDBJ whole genome shotgun (WGS) entry which is preliminary data.</text>
</comment>
<comment type="subcellular location">
    <subcellularLocation>
        <location evidence="1">Membrane</location>
        <topology evidence="1">Multi-pass membrane protein</topology>
    </subcellularLocation>
</comment>
<dbReference type="PRINTS" id="PR00762">
    <property type="entry name" value="CLCHANNEL"/>
</dbReference>
<feature type="transmembrane region" description="Helical" evidence="5">
    <location>
        <begin position="268"/>
        <end position="287"/>
    </location>
</feature>
<gene>
    <name evidence="6" type="ORF">BUFA31_17950</name>
</gene>
<accession>A0ABQ1E0Z5</accession>
<evidence type="ECO:0000313" key="7">
    <source>
        <dbReference type="Proteomes" id="UP000620147"/>
    </source>
</evidence>
<keyword evidence="7" id="KW-1185">Reference proteome</keyword>